<keyword evidence="1 2" id="KW-0597">Phosphoprotein</keyword>
<dbReference type="EMBL" id="CP035704">
    <property type="protein sequence ID" value="QBB70609.1"/>
    <property type="molecule type" value="Genomic_DNA"/>
</dbReference>
<dbReference type="PANTHER" id="PTHR44591:SF25">
    <property type="entry name" value="CHEMOTAXIS TWO-COMPONENT RESPONSE REGULATOR"/>
    <property type="match status" value="1"/>
</dbReference>
<dbReference type="PANTHER" id="PTHR44591">
    <property type="entry name" value="STRESS RESPONSE REGULATOR PROTEIN 1"/>
    <property type="match status" value="1"/>
</dbReference>
<accession>A0A411HJ92</accession>
<evidence type="ECO:0000256" key="2">
    <source>
        <dbReference type="PROSITE-ProRule" id="PRU00169"/>
    </source>
</evidence>
<dbReference type="InterPro" id="IPR001789">
    <property type="entry name" value="Sig_transdc_resp-reg_receiver"/>
</dbReference>
<dbReference type="OrthoDB" id="7352332at2"/>
<organism evidence="4 5">
    <name type="scientific">Pseudolysobacter antarcticus</name>
    <dbReference type="NCBI Taxonomy" id="2511995"/>
    <lineage>
        <taxon>Bacteria</taxon>
        <taxon>Pseudomonadati</taxon>
        <taxon>Pseudomonadota</taxon>
        <taxon>Gammaproteobacteria</taxon>
        <taxon>Lysobacterales</taxon>
        <taxon>Rhodanobacteraceae</taxon>
        <taxon>Pseudolysobacter</taxon>
    </lineage>
</organism>
<gene>
    <name evidence="4" type="ORF">ELE36_09660</name>
</gene>
<feature type="modified residue" description="4-aspartylphosphate" evidence="2">
    <location>
        <position position="57"/>
    </location>
</feature>
<proteinExistence type="predicted"/>
<evidence type="ECO:0000259" key="3">
    <source>
        <dbReference type="PROSITE" id="PS50110"/>
    </source>
</evidence>
<dbReference type="SMART" id="SM00448">
    <property type="entry name" value="REC"/>
    <property type="match status" value="1"/>
</dbReference>
<dbReference type="GO" id="GO:0000160">
    <property type="term" value="P:phosphorelay signal transduction system"/>
    <property type="evidence" value="ECO:0007669"/>
    <property type="project" value="InterPro"/>
</dbReference>
<dbReference type="Pfam" id="PF00072">
    <property type="entry name" value="Response_reg"/>
    <property type="match status" value="1"/>
</dbReference>
<dbReference type="KEGG" id="xbc:ELE36_09660"/>
<dbReference type="Proteomes" id="UP000291562">
    <property type="component" value="Chromosome"/>
</dbReference>
<dbReference type="AlphaFoldDB" id="A0A411HJ92"/>
<evidence type="ECO:0000313" key="4">
    <source>
        <dbReference type="EMBL" id="QBB70609.1"/>
    </source>
</evidence>
<dbReference type="SUPFAM" id="SSF52172">
    <property type="entry name" value="CheY-like"/>
    <property type="match status" value="1"/>
</dbReference>
<evidence type="ECO:0000313" key="5">
    <source>
        <dbReference type="Proteomes" id="UP000291562"/>
    </source>
</evidence>
<protein>
    <submittedName>
        <fullName evidence="4">Response regulator transcription factor</fullName>
    </submittedName>
</protein>
<evidence type="ECO:0000256" key="1">
    <source>
        <dbReference type="ARBA" id="ARBA00022553"/>
    </source>
</evidence>
<reference evidence="4 5" key="1">
    <citation type="submission" date="2019-01" db="EMBL/GenBank/DDBJ databases">
        <title>Pseudolysobacter antarctica gen. nov., sp. nov., isolated from Fildes Peninsula, Antarctica.</title>
        <authorList>
            <person name="Wei Z."/>
            <person name="Peng F."/>
        </authorList>
    </citation>
    <scope>NUCLEOTIDE SEQUENCE [LARGE SCALE GENOMIC DNA]</scope>
    <source>
        <strain evidence="4 5">AQ6-296</strain>
    </source>
</reference>
<dbReference type="RefSeq" id="WP_129832866.1">
    <property type="nucleotide sequence ID" value="NZ_CP035704.1"/>
</dbReference>
<dbReference type="Gene3D" id="3.40.50.2300">
    <property type="match status" value="1"/>
</dbReference>
<sequence length="124" mass="13048">MKAQTANVLLVEDDFALASSTMELLAALGYGARLADSAAKAYETLSQPNDLDIVLLDLQLGRERGEAVVIKLRAAGTAIPPIIILSAMPIKTLSDAVEITHAHAMLQKPCSVPQLVNAIESALA</sequence>
<keyword evidence="5" id="KW-1185">Reference proteome</keyword>
<dbReference type="InterPro" id="IPR011006">
    <property type="entry name" value="CheY-like_superfamily"/>
</dbReference>
<feature type="domain" description="Response regulatory" evidence="3">
    <location>
        <begin position="7"/>
        <end position="123"/>
    </location>
</feature>
<dbReference type="CDD" id="cd00156">
    <property type="entry name" value="REC"/>
    <property type="match status" value="1"/>
</dbReference>
<name>A0A411HJ92_9GAMM</name>
<dbReference type="PROSITE" id="PS50110">
    <property type="entry name" value="RESPONSE_REGULATORY"/>
    <property type="match status" value="1"/>
</dbReference>
<dbReference type="InterPro" id="IPR050595">
    <property type="entry name" value="Bact_response_regulator"/>
</dbReference>